<dbReference type="InterPro" id="IPR018062">
    <property type="entry name" value="HTH_AraC-typ_CS"/>
</dbReference>
<dbReference type="GO" id="GO:0003700">
    <property type="term" value="F:DNA-binding transcription factor activity"/>
    <property type="evidence" value="ECO:0007669"/>
    <property type="project" value="InterPro"/>
</dbReference>
<keyword evidence="6" id="KW-1185">Reference proteome</keyword>
<gene>
    <name evidence="5" type="ORF">CLV31_10163</name>
</gene>
<dbReference type="PANTHER" id="PTHR46796">
    <property type="entry name" value="HTH-TYPE TRANSCRIPTIONAL ACTIVATOR RHAS-RELATED"/>
    <property type="match status" value="1"/>
</dbReference>
<protein>
    <submittedName>
        <fullName evidence="5">AraC-like DNA-binding protein</fullName>
    </submittedName>
</protein>
<dbReference type="InterPro" id="IPR018060">
    <property type="entry name" value="HTH_AraC"/>
</dbReference>
<evidence type="ECO:0000313" key="6">
    <source>
        <dbReference type="Proteomes" id="UP000248917"/>
    </source>
</evidence>
<dbReference type="EMBL" id="QKTX01000001">
    <property type="protein sequence ID" value="PZV87191.1"/>
    <property type="molecule type" value="Genomic_DNA"/>
</dbReference>
<dbReference type="Pfam" id="PF12833">
    <property type="entry name" value="HTH_18"/>
    <property type="match status" value="1"/>
</dbReference>
<dbReference type="SUPFAM" id="SSF46689">
    <property type="entry name" value="Homeodomain-like"/>
    <property type="match status" value="1"/>
</dbReference>
<dbReference type="RefSeq" id="WP_111390882.1">
    <property type="nucleotide sequence ID" value="NZ_QKTX01000001.1"/>
</dbReference>
<keyword evidence="2 5" id="KW-0238">DNA-binding</keyword>
<evidence type="ECO:0000259" key="4">
    <source>
        <dbReference type="PROSITE" id="PS01124"/>
    </source>
</evidence>
<reference evidence="5 6" key="1">
    <citation type="submission" date="2018-06" db="EMBL/GenBank/DDBJ databases">
        <title>Genomic Encyclopedia of Archaeal and Bacterial Type Strains, Phase II (KMG-II): from individual species to whole genera.</title>
        <authorList>
            <person name="Goeker M."/>
        </authorList>
    </citation>
    <scope>NUCLEOTIDE SEQUENCE [LARGE SCALE GENOMIC DNA]</scope>
    <source>
        <strain evidence="5 6">T4</strain>
    </source>
</reference>
<dbReference type="SMART" id="SM00342">
    <property type="entry name" value="HTH_ARAC"/>
    <property type="match status" value="1"/>
</dbReference>
<dbReference type="InterPro" id="IPR050204">
    <property type="entry name" value="AraC_XylS_family_regulators"/>
</dbReference>
<evidence type="ECO:0000256" key="3">
    <source>
        <dbReference type="ARBA" id="ARBA00023163"/>
    </source>
</evidence>
<organism evidence="5 6">
    <name type="scientific">Algoriphagus aquaeductus</name>
    <dbReference type="NCBI Taxonomy" id="475299"/>
    <lineage>
        <taxon>Bacteria</taxon>
        <taxon>Pseudomonadati</taxon>
        <taxon>Bacteroidota</taxon>
        <taxon>Cytophagia</taxon>
        <taxon>Cytophagales</taxon>
        <taxon>Cyclobacteriaceae</taxon>
        <taxon>Algoriphagus</taxon>
    </lineage>
</organism>
<dbReference type="InterPro" id="IPR009057">
    <property type="entry name" value="Homeodomain-like_sf"/>
</dbReference>
<dbReference type="Proteomes" id="UP000248917">
    <property type="component" value="Unassembled WGS sequence"/>
</dbReference>
<keyword evidence="3" id="KW-0804">Transcription</keyword>
<dbReference type="GO" id="GO:0043565">
    <property type="term" value="F:sequence-specific DNA binding"/>
    <property type="evidence" value="ECO:0007669"/>
    <property type="project" value="InterPro"/>
</dbReference>
<name>A0A326RZ85_9BACT</name>
<dbReference type="Gene3D" id="1.10.10.60">
    <property type="entry name" value="Homeodomain-like"/>
    <property type="match status" value="1"/>
</dbReference>
<evidence type="ECO:0000256" key="2">
    <source>
        <dbReference type="ARBA" id="ARBA00023125"/>
    </source>
</evidence>
<proteinExistence type="predicted"/>
<dbReference type="OrthoDB" id="1189000at2"/>
<dbReference type="PANTHER" id="PTHR46796:SF13">
    <property type="entry name" value="HTH-TYPE TRANSCRIPTIONAL ACTIVATOR RHAS"/>
    <property type="match status" value="1"/>
</dbReference>
<evidence type="ECO:0000256" key="1">
    <source>
        <dbReference type="ARBA" id="ARBA00023015"/>
    </source>
</evidence>
<keyword evidence="1" id="KW-0805">Transcription regulation</keyword>
<sequence>MIIRKFNPDKGLYFFETRYLQADFHAHPAAELLVSEEKPFCILGESGMSYETYFAVIPRNVIHGVQASDDCFKLMLVENQEEFVFSFLNARGNLTGNEDGFFLFYPDRPICLADLYDLLTGLSGKGNLDQRVVRVMDLFHSCSMEYPEFISEVKRVSHLSDGRIAHLFKREIGVSLKKYLLWVKLKKAISLLLEEKEGILNALLESGFYDQAHFSNSFRRFLGVKPSFGYNSRIVQVFTGSK</sequence>
<comment type="caution">
    <text evidence="5">The sequence shown here is derived from an EMBL/GenBank/DDBJ whole genome shotgun (WGS) entry which is preliminary data.</text>
</comment>
<dbReference type="PROSITE" id="PS00041">
    <property type="entry name" value="HTH_ARAC_FAMILY_1"/>
    <property type="match status" value="1"/>
</dbReference>
<feature type="domain" description="HTH araC/xylS-type" evidence="4">
    <location>
        <begin position="130"/>
        <end position="232"/>
    </location>
</feature>
<dbReference type="AlphaFoldDB" id="A0A326RZ85"/>
<evidence type="ECO:0000313" key="5">
    <source>
        <dbReference type="EMBL" id="PZV87191.1"/>
    </source>
</evidence>
<accession>A0A326RZ85</accession>
<dbReference type="PROSITE" id="PS01124">
    <property type="entry name" value="HTH_ARAC_FAMILY_2"/>
    <property type="match status" value="1"/>
</dbReference>